<feature type="compositionally biased region" description="Low complexity" evidence="1">
    <location>
        <begin position="1"/>
        <end position="11"/>
    </location>
</feature>
<feature type="compositionally biased region" description="Gly residues" evidence="1">
    <location>
        <begin position="545"/>
        <end position="561"/>
    </location>
</feature>
<feature type="region of interest" description="Disordered" evidence="1">
    <location>
        <begin position="360"/>
        <end position="486"/>
    </location>
</feature>
<feature type="region of interest" description="Disordered" evidence="1">
    <location>
        <begin position="843"/>
        <end position="907"/>
    </location>
</feature>
<reference evidence="2 3" key="1">
    <citation type="journal article" date="2013" name="Plant Cell">
        <title>The transition from a phytopathogenic smut ancestor to an anamorphic biocontrol agent deciphered by comparative whole-genome analysis.</title>
        <authorList>
            <person name="Lefebvre F."/>
            <person name="Joly D.L."/>
            <person name="Labbe C."/>
            <person name="Teichmann B."/>
            <person name="Linning R."/>
            <person name="Belzile F."/>
            <person name="Bakkeren G."/>
            <person name="Belanger R.R."/>
        </authorList>
    </citation>
    <scope>NUCLEOTIDE SEQUENCE [LARGE SCALE GENOMIC DNA]</scope>
    <source>
        <strain evidence="2 3">PF-1</strain>
    </source>
</reference>
<feature type="compositionally biased region" description="Low complexity" evidence="1">
    <location>
        <begin position="83"/>
        <end position="97"/>
    </location>
</feature>
<feature type="compositionally biased region" description="Polar residues" evidence="1">
    <location>
        <begin position="742"/>
        <end position="753"/>
    </location>
</feature>
<feature type="compositionally biased region" description="Low complexity" evidence="1">
    <location>
        <begin position="475"/>
        <end position="486"/>
    </location>
</feature>
<dbReference type="GeneID" id="19318854"/>
<feature type="compositionally biased region" description="Low complexity" evidence="1">
    <location>
        <begin position="147"/>
        <end position="209"/>
    </location>
</feature>
<feature type="compositionally biased region" description="Gly residues" evidence="1">
    <location>
        <begin position="438"/>
        <end position="458"/>
    </location>
</feature>
<dbReference type="HOGENOM" id="CLU_260354_0_0_1"/>
<organism evidence="2 3">
    <name type="scientific">Pseudozyma flocculosa PF-1</name>
    <dbReference type="NCBI Taxonomy" id="1277687"/>
    <lineage>
        <taxon>Eukaryota</taxon>
        <taxon>Fungi</taxon>
        <taxon>Dikarya</taxon>
        <taxon>Basidiomycota</taxon>
        <taxon>Ustilaginomycotina</taxon>
        <taxon>Ustilaginomycetes</taxon>
        <taxon>Ustilaginales</taxon>
        <taxon>Ustilaginaceae</taxon>
        <taxon>Pseudozyma</taxon>
    </lineage>
</organism>
<feature type="compositionally biased region" description="Basic and acidic residues" evidence="1">
    <location>
        <begin position="873"/>
        <end position="896"/>
    </location>
</feature>
<accession>A0A061HAK2</accession>
<dbReference type="KEGG" id="pfp:PFL1_04754"/>
<dbReference type="EMBL" id="KE361638">
    <property type="protein sequence ID" value="EPQ27616.1"/>
    <property type="molecule type" value="Genomic_DNA"/>
</dbReference>
<feature type="compositionally biased region" description="Low complexity" evidence="1">
    <location>
        <begin position="1186"/>
        <end position="1219"/>
    </location>
</feature>
<feature type="compositionally biased region" description="Basic and acidic residues" evidence="1">
    <location>
        <begin position="1220"/>
        <end position="1252"/>
    </location>
</feature>
<feature type="compositionally biased region" description="Low complexity" evidence="1">
    <location>
        <begin position="1355"/>
        <end position="1364"/>
    </location>
</feature>
<proteinExistence type="predicted"/>
<dbReference type="OrthoDB" id="431557at2759"/>
<feature type="compositionally biased region" description="Gly residues" evidence="1">
    <location>
        <begin position="387"/>
        <end position="406"/>
    </location>
</feature>
<dbReference type="Proteomes" id="UP000053664">
    <property type="component" value="Unassembled WGS sequence"/>
</dbReference>
<sequence>MKRSYPYTGPGAPAGGGPGQPIGTAYGQAQPPPPAGPAPPLPAGPNANLAPTQSYANYGYGQVASGRASSQAAGTSNSAGLTATDAQQAQWHQQWQQYYAQQAAVTAAAALPASSQQAGPQQSSGYVPGRVGPSPQPASAQAYTPAYPQHQHQPQQGGYQYPQQQSPAVQSQQPWQQPPATQQFHQGPMPQAQGMQQQQQHGGVQGAPPAKRTRYDQHQAAAVPPFVSGGMAAPGSQFYGPGHVGGASPPNLPSGTGPAGASPMQSFGWQGAGAGTAMGGPGPGMGGASPMGPMGGAGRGAAPGRGRGGGPFGGPPGQIGSPMSQGGSPGGPQAMRGVGRGGVQGSPVVPPPFAADRGAVGWGARGGPNMVSIGRRSGSTGADRGGRAGGMSARGGGGSAGGGGRAGFSSQNTIPLNAPNGPASSRAGRDASKLPGSRGSGGGGSHGPAASGSGGRGAVNGSDAKRTARGAAPASESGQGSGSKKSVFFDFQIRSVDIDAIDWSWSATDDASDDDKDDGEDDAADASRDVEDNGGEASSTVGEEAAGGGEAKDAGGAGASGSSGTKDDSSSTAAAAGRDEPPRGPRNRWKKGSGRAKGARAKAANAVSPRDSTRLRITFGTPANLGPEGAPTGPKADKNASKKQQRKAQQRKEAGASSQGDSQKGDAAAGAAGEEAKAKPEGGDAAAGSTSAETAADAPTSAAATATEHGTDAPKVEAGVESGEQGGSEADGPSRAGDWSAASKSPPQHSANRVTITFAGAKKRLLIDADAVKSLSVDRAAGRIEVVVRVVTAPVQPSAAAVASKSGKKWSEWVVCKGVLLESRGQDQSGYQAVARHQIEEAWKQGSAQPPREGTADDATQEGEAPVSDDTAAEDKEGEPKDAEGAQKADGQKTDAQESEGAGVDLGPLADIPPFYRLLASHNGPAEDLGHAASTIDEMTIVAHLDTASPLLVEPTWVKTGDADSCITQLATYSQRPQDHEWHGRIHVVDPDPPPTLDSVLDEWCTESFLGSAKERKSFLAETVSSAYDARPQNGSEAVQRDEEREALNRTRIKALVDIMGRMIRSANGPSVSLDALSGPLAAAARDSQSSSHSVSSLCVLALSDMALRFSQAAGVSSEEIRRSVCEMMMQFPRTALFKTLDNVWKERMEKMRQSAASGAGQKRKRDKDREGDDGDEGGDNDKTRTAQSTPAPAPTSTSTSTWTAEAAGNAATSASAAEQEAKVEGDAEVKVEAEVKEEKAAMDEAETKAETGNKPAAEAEVEVKDETMQEDKATVKGEPEPQGEVGTIEAAQDDEEEGQDQNSKPVEEAAAVGLDAADGEATTLAAGEDGDAATAAEVTEEVVGGTSGSGGGDVSMTTDEVVE</sequence>
<feature type="region of interest" description="Disordered" evidence="1">
    <location>
        <begin position="238"/>
        <end position="346"/>
    </location>
</feature>
<feature type="region of interest" description="Disordered" evidence="1">
    <location>
        <begin position="499"/>
        <end position="753"/>
    </location>
</feature>
<dbReference type="RefSeq" id="XP_007880473.1">
    <property type="nucleotide sequence ID" value="XM_007882282.1"/>
</dbReference>
<feature type="compositionally biased region" description="Low complexity" evidence="1">
    <location>
        <begin position="1322"/>
        <end position="1345"/>
    </location>
</feature>
<protein>
    <submittedName>
        <fullName evidence="2">Uncharacterized protein</fullName>
    </submittedName>
</protein>
<name>A0A061HAK2_9BASI</name>
<gene>
    <name evidence="2" type="ORF">PFL1_04754</name>
</gene>
<feature type="compositionally biased region" description="Pro residues" evidence="1">
    <location>
        <begin position="30"/>
        <end position="43"/>
    </location>
</feature>
<feature type="region of interest" description="Disordered" evidence="1">
    <location>
        <begin position="1151"/>
        <end position="1364"/>
    </location>
</feature>
<feature type="region of interest" description="Disordered" evidence="1">
    <location>
        <begin position="1"/>
        <end position="97"/>
    </location>
</feature>
<feature type="compositionally biased region" description="Low complexity" evidence="1">
    <location>
        <begin position="683"/>
        <end position="707"/>
    </location>
</feature>
<feature type="compositionally biased region" description="Gly residues" evidence="1">
    <location>
        <begin position="270"/>
        <end position="317"/>
    </location>
</feature>
<feature type="compositionally biased region" description="Low complexity" evidence="1">
    <location>
        <begin position="562"/>
        <end position="576"/>
    </location>
</feature>
<evidence type="ECO:0000256" key="1">
    <source>
        <dbReference type="SAM" id="MobiDB-lite"/>
    </source>
</evidence>
<feature type="compositionally biased region" description="Acidic residues" evidence="1">
    <location>
        <begin position="510"/>
        <end position="524"/>
    </location>
</feature>
<evidence type="ECO:0000313" key="2">
    <source>
        <dbReference type="EMBL" id="EPQ27616.1"/>
    </source>
</evidence>
<evidence type="ECO:0000313" key="3">
    <source>
        <dbReference type="Proteomes" id="UP000053664"/>
    </source>
</evidence>
<feature type="compositionally biased region" description="Low complexity" evidence="1">
    <location>
        <begin position="535"/>
        <end position="544"/>
    </location>
</feature>
<dbReference type="eggNOG" id="ENOG502RY6I">
    <property type="taxonomic scope" value="Eukaryota"/>
</dbReference>
<feature type="region of interest" description="Disordered" evidence="1">
    <location>
        <begin position="115"/>
        <end position="217"/>
    </location>
</feature>
<feature type="compositionally biased region" description="Basic residues" evidence="1">
    <location>
        <begin position="585"/>
        <end position="600"/>
    </location>
</feature>
<feature type="compositionally biased region" description="Polar residues" evidence="1">
    <location>
        <begin position="67"/>
        <end position="81"/>
    </location>
</feature>
<feature type="compositionally biased region" description="Basic and acidic residues" evidence="1">
    <location>
        <begin position="1262"/>
        <end position="1280"/>
    </location>
</feature>